<sequence>MFDLAQDWAELPSLRASVEARGSNDMDALPSIDVQPPWGVLDTVVITAAVAGRIVRQESAERAAGPARRALAGLRGHAGLEPVLVRVGSLVPEPVRRTS</sequence>
<dbReference type="RefSeq" id="WP_075033698.1">
    <property type="nucleotide sequence ID" value="NZ_FONR01000047.1"/>
</dbReference>
<organism evidence="1 2">
    <name type="scientific">Streptomyces mirabilis</name>
    <dbReference type="NCBI Taxonomy" id="68239"/>
    <lineage>
        <taxon>Bacteria</taxon>
        <taxon>Bacillati</taxon>
        <taxon>Actinomycetota</taxon>
        <taxon>Actinomycetes</taxon>
        <taxon>Kitasatosporales</taxon>
        <taxon>Streptomycetaceae</taxon>
        <taxon>Streptomyces</taxon>
    </lineage>
</organism>
<proteinExistence type="predicted"/>
<gene>
    <name evidence="1" type="ORF">SAMN02787118_14728</name>
</gene>
<evidence type="ECO:0000313" key="2">
    <source>
        <dbReference type="Proteomes" id="UP000181942"/>
    </source>
</evidence>
<dbReference type="EMBL" id="FONR01000047">
    <property type="protein sequence ID" value="SFH13072.1"/>
    <property type="molecule type" value="Genomic_DNA"/>
</dbReference>
<dbReference type="Proteomes" id="UP000181942">
    <property type="component" value="Unassembled WGS sequence"/>
</dbReference>
<accession>A0A1I2XI43</accession>
<evidence type="ECO:0000313" key="1">
    <source>
        <dbReference type="EMBL" id="SFH13072.1"/>
    </source>
</evidence>
<name>A0A1I2XI43_9ACTN</name>
<reference evidence="1 2" key="1">
    <citation type="submission" date="2016-10" db="EMBL/GenBank/DDBJ databases">
        <authorList>
            <person name="de Groot N.N."/>
        </authorList>
    </citation>
    <scope>NUCLEOTIDE SEQUENCE [LARGE SCALE GENOMIC DNA]</scope>
    <source>
        <strain evidence="1 2">OK461</strain>
    </source>
</reference>
<protein>
    <submittedName>
        <fullName evidence="1">Uncharacterized protein</fullName>
    </submittedName>
</protein>
<dbReference type="AlphaFoldDB" id="A0A1I2XI43"/>